<sequence>MNEQEAKDFIDKIQELKNSDAILALYDLHQKIINNPLSKHTAVFREMERDLTIFILKEWKQTTSSLQTYKMIKTIQNIQIDYYFMIMYNQLKLRDLKEFAHEFQYFFSMDEQNDLLLTLIYNLLHSQKIDFNFKFNDLIINPSKLKNIEDNNELKEIEKKIHTHYEKNPSEAKIAIQVFSKYITSYWIDIIFEKNIISPKIIENVTDYLLGKKTIEDLNVQEKQLAEKF</sequence>
<protein>
    <submittedName>
        <fullName evidence="1">Uncharacterized protein</fullName>
    </submittedName>
</protein>
<dbReference type="EMBL" id="JAHMHH010000001">
    <property type="protein sequence ID" value="MBU4692142.1"/>
    <property type="molecule type" value="Genomic_DNA"/>
</dbReference>
<dbReference type="Proteomes" id="UP000718793">
    <property type="component" value="Unassembled WGS sequence"/>
</dbReference>
<evidence type="ECO:0000313" key="1">
    <source>
        <dbReference type="EMBL" id="MBU4692142.1"/>
    </source>
</evidence>
<keyword evidence="2" id="KW-1185">Reference proteome</keyword>
<evidence type="ECO:0000313" key="2">
    <source>
        <dbReference type="Proteomes" id="UP000718793"/>
    </source>
</evidence>
<accession>A0ABS6DQD8</accession>
<gene>
    <name evidence="1" type="ORF">KQ875_00825</name>
</gene>
<organism evidence="1 2">
    <name type="scientific">Mycoplasma zalophi</name>
    <dbReference type="NCBI Taxonomy" id="191287"/>
    <lineage>
        <taxon>Bacteria</taxon>
        <taxon>Bacillati</taxon>
        <taxon>Mycoplasmatota</taxon>
        <taxon>Mollicutes</taxon>
        <taxon>Mycoplasmataceae</taxon>
        <taxon>Mycoplasma</taxon>
    </lineage>
</organism>
<proteinExistence type="predicted"/>
<dbReference type="RefSeq" id="WP_216488465.1">
    <property type="nucleotide sequence ID" value="NZ_JAHMHH010000001.1"/>
</dbReference>
<reference evidence="1" key="1">
    <citation type="submission" date="2021-06" db="EMBL/GenBank/DDBJ databases">
        <title>Novel Mycoplasma species detected in California sea lions (Zalophus californianus) from the USA.</title>
        <authorList>
            <person name="Volokhov D.V."/>
            <person name="Furtak V.A."/>
            <person name="Zagorodnyaya T.A."/>
        </authorList>
    </citation>
    <scope>NUCLEOTIDE SEQUENCE [LARGE SCALE GENOMIC DNA]</scope>
    <source>
        <strain evidence="1">CSL 5346</strain>
    </source>
</reference>
<name>A0ABS6DQD8_9MOLU</name>
<comment type="caution">
    <text evidence="1">The sequence shown here is derived from an EMBL/GenBank/DDBJ whole genome shotgun (WGS) entry which is preliminary data.</text>
</comment>